<evidence type="ECO:0000313" key="3">
    <source>
        <dbReference type="EMBL" id="MFC4388458.1"/>
    </source>
</evidence>
<sequence length="367" mass="42585">MSLHNGLHINEKIWSEKIIQIYWIMVFMAFLGQFISFFITLYYFPDSIMRFILEKLILPTSIQVIILSILSYLVRYKNYYNTKMITIIGSLAAFVTVSSHPNVPGLQVLFLLTMSVIVIYFDEDKLRFSLFINMLALTCVYIFPEVRSAVTVYEYVSYMFVLWAGYRVYLLVLERGNEVMTFIQKADEKEKELIVKNAIMDRLTKVDALTNLYNHKTFHQYLDFLYDQSIKQGMPLQLAIIDIDNFKSINDTFGHSIGDIVLRRVATIISEHITEDDIAARYGGEEFAVLLTNKDLSTAYNRIDHLRQQIAECYHEELNGYVTVSVGLKELDKSITKVDFFHQADAMLYNAKRTGKNKVISEVMEVC</sequence>
<dbReference type="Pfam" id="PF00990">
    <property type="entry name" value="GGDEF"/>
    <property type="match status" value="1"/>
</dbReference>
<proteinExistence type="predicted"/>
<keyword evidence="1" id="KW-0472">Membrane</keyword>
<dbReference type="InterPro" id="IPR043128">
    <property type="entry name" value="Rev_trsase/Diguanyl_cyclase"/>
</dbReference>
<feature type="transmembrane region" description="Helical" evidence="1">
    <location>
        <begin position="80"/>
        <end position="97"/>
    </location>
</feature>
<dbReference type="InterPro" id="IPR000160">
    <property type="entry name" value="GGDEF_dom"/>
</dbReference>
<feature type="domain" description="GGDEF" evidence="2">
    <location>
        <begin position="234"/>
        <end position="364"/>
    </location>
</feature>
<evidence type="ECO:0000256" key="1">
    <source>
        <dbReference type="SAM" id="Phobius"/>
    </source>
</evidence>
<dbReference type="InterPro" id="IPR050469">
    <property type="entry name" value="Diguanylate_Cyclase"/>
</dbReference>
<comment type="caution">
    <text evidence="3">The sequence shown here is derived from an EMBL/GenBank/DDBJ whole genome shotgun (WGS) entry which is preliminary data.</text>
</comment>
<feature type="transmembrane region" description="Helical" evidence="1">
    <location>
        <begin position="128"/>
        <end position="143"/>
    </location>
</feature>
<dbReference type="NCBIfam" id="TIGR00254">
    <property type="entry name" value="GGDEF"/>
    <property type="match status" value="1"/>
</dbReference>
<keyword evidence="1" id="KW-0812">Transmembrane</keyword>
<dbReference type="Proteomes" id="UP001595880">
    <property type="component" value="Unassembled WGS sequence"/>
</dbReference>
<feature type="transmembrane region" description="Helical" evidence="1">
    <location>
        <begin position="103"/>
        <end position="121"/>
    </location>
</feature>
<feature type="transmembrane region" description="Helical" evidence="1">
    <location>
        <begin position="155"/>
        <end position="173"/>
    </location>
</feature>
<evidence type="ECO:0000313" key="4">
    <source>
        <dbReference type="Proteomes" id="UP001595880"/>
    </source>
</evidence>
<dbReference type="EMBL" id="JBHSDV010000003">
    <property type="protein sequence ID" value="MFC4388458.1"/>
    <property type="molecule type" value="Genomic_DNA"/>
</dbReference>
<dbReference type="PANTHER" id="PTHR45138">
    <property type="entry name" value="REGULATORY COMPONENTS OF SENSORY TRANSDUCTION SYSTEM"/>
    <property type="match status" value="1"/>
</dbReference>
<evidence type="ECO:0000259" key="2">
    <source>
        <dbReference type="PROSITE" id="PS50887"/>
    </source>
</evidence>
<dbReference type="RefSeq" id="WP_390199480.1">
    <property type="nucleotide sequence ID" value="NZ_JBHSDV010000003.1"/>
</dbReference>
<keyword evidence="4" id="KW-1185">Reference proteome</keyword>
<organism evidence="3 4">
    <name type="scientific">Gracilibacillus marinus</name>
    <dbReference type="NCBI Taxonomy" id="630535"/>
    <lineage>
        <taxon>Bacteria</taxon>
        <taxon>Bacillati</taxon>
        <taxon>Bacillota</taxon>
        <taxon>Bacilli</taxon>
        <taxon>Bacillales</taxon>
        <taxon>Bacillaceae</taxon>
        <taxon>Gracilibacillus</taxon>
    </lineage>
</organism>
<accession>A0ABV8VZ13</accession>
<dbReference type="InterPro" id="IPR029787">
    <property type="entry name" value="Nucleotide_cyclase"/>
</dbReference>
<dbReference type="SUPFAM" id="SSF55073">
    <property type="entry name" value="Nucleotide cyclase"/>
    <property type="match status" value="1"/>
</dbReference>
<gene>
    <name evidence="3" type="ORF">ACFOZ1_11670</name>
</gene>
<protein>
    <submittedName>
        <fullName evidence="3">GGDEF domain-containing protein</fullName>
    </submittedName>
</protein>
<reference evidence="4" key="1">
    <citation type="journal article" date="2019" name="Int. J. Syst. Evol. Microbiol.">
        <title>The Global Catalogue of Microorganisms (GCM) 10K type strain sequencing project: providing services to taxonomists for standard genome sequencing and annotation.</title>
        <authorList>
            <consortium name="The Broad Institute Genomics Platform"/>
            <consortium name="The Broad Institute Genome Sequencing Center for Infectious Disease"/>
            <person name="Wu L."/>
            <person name="Ma J."/>
        </authorList>
    </citation>
    <scope>NUCLEOTIDE SEQUENCE [LARGE SCALE GENOMIC DNA]</scope>
    <source>
        <strain evidence="4">KACC 14058</strain>
    </source>
</reference>
<dbReference type="Gene3D" id="3.30.70.270">
    <property type="match status" value="1"/>
</dbReference>
<feature type="transmembrane region" description="Helical" evidence="1">
    <location>
        <begin position="56"/>
        <end position="73"/>
    </location>
</feature>
<dbReference type="PANTHER" id="PTHR45138:SF9">
    <property type="entry name" value="DIGUANYLATE CYCLASE DGCM-RELATED"/>
    <property type="match status" value="1"/>
</dbReference>
<dbReference type="PROSITE" id="PS50887">
    <property type="entry name" value="GGDEF"/>
    <property type="match status" value="1"/>
</dbReference>
<keyword evidence="1" id="KW-1133">Transmembrane helix</keyword>
<dbReference type="CDD" id="cd01949">
    <property type="entry name" value="GGDEF"/>
    <property type="match status" value="1"/>
</dbReference>
<feature type="transmembrane region" description="Helical" evidence="1">
    <location>
        <begin position="21"/>
        <end position="44"/>
    </location>
</feature>
<name>A0ABV8VZ13_9BACI</name>
<dbReference type="SMART" id="SM00267">
    <property type="entry name" value="GGDEF"/>
    <property type="match status" value="1"/>
</dbReference>